<evidence type="ECO:0000313" key="3">
    <source>
        <dbReference type="Proteomes" id="UP000265515"/>
    </source>
</evidence>
<feature type="compositionally biased region" description="Low complexity" evidence="1">
    <location>
        <begin position="375"/>
        <end position="391"/>
    </location>
</feature>
<dbReference type="AlphaFoldDB" id="A0A388JT06"/>
<dbReference type="Gramene" id="GBG60944">
    <property type="protein sequence ID" value="GBG60944"/>
    <property type="gene ID" value="CBR_g16066"/>
</dbReference>
<name>A0A388JT06_CHABU</name>
<gene>
    <name evidence="2" type="ORF">CBR_g16066</name>
</gene>
<sequence>MEVEGGQQGHQPLSPSHDVGMVGAEEEPGNNGQKTPRGEEVEGGQQNRSPPPAVTNYWAEEERVREMLAKCFDAGIMPTGWDIGEMREEGSKAHFTLNPSLDEIKVNWLKERTVTVIFLEGSKNLPKKIKEDVIRAYEDVWLGEGRFDPSVTRGRVCIESSNVLSYIAKDQKVADWMKTEQGTTVELRRRWYSVAFKPWMTKADILEAKKMDANMYFWIRCLNVPIDAYCFLEDAATRAIGPVRKVYPPEKDVLKPQLINVRMDIAIEVLPRCKETLTFTTFQGQILEVKVVNASTPWCSNCKKFFHLADQCPRFRSRQPSRLPTPVPSPAPSPTRSGGSRHSPNSQGSRRMSEGNNSTRDEDMEGNRCRPISPEPSQASSTSSSRASSGRSRPKRGSYDGCLKPRSRTLSEEKGGQQQRNMGWGGTTRLNPIYGFRDWSNQPSGSGGSRTPVQERSGSQLGGVLGHQQLPKPTGREGGDNRADSSSKMASPTLSRASDKETQGPGGPGGPAGTPTKLRRRLSEDMKDLRIREKEEDEGSEASETSAQGEKPVDRTVELKITKRNRRQMIAKTGQDQGWTKYLLPLLFTTAQEGVFVLAWSTSPTEVILPSLQIPGPPMPLEIVSMSRHLFGNEIAIRCRQTGIVHN</sequence>
<feature type="region of interest" description="Disordered" evidence="1">
    <location>
        <begin position="1"/>
        <end position="53"/>
    </location>
</feature>
<evidence type="ECO:0000256" key="1">
    <source>
        <dbReference type="SAM" id="MobiDB-lite"/>
    </source>
</evidence>
<reference evidence="2 3" key="1">
    <citation type="journal article" date="2018" name="Cell">
        <title>The Chara Genome: Secondary Complexity and Implications for Plant Terrestrialization.</title>
        <authorList>
            <person name="Nishiyama T."/>
            <person name="Sakayama H."/>
            <person name="Vries J.D."/>
            <person name="Buschmann H."/>
            <person name="Saint-Marcoux D."/>
            <person name="Ullrich K.K."/>
            <person name="Haas F.B."/>
            <person name="Vanderstraeten L."/>
            <person name="Becker D."/>
            <person name="Lang D."/>
            <person name="Vosolsobe S."/>
            <person name="Rombauts S."/>
            <person name="Wilhelmsson P.K.I."/>
            <person name="Janitza P."/>
            <person name="Kern R."/>
            <person name="Heyl A."/>
            <person name="Rumpler F."/>
            <person name="Villalobos L.I.A.C."/>
            <person name="Clay J.M."/>
            <person name="Skokan R."/>
            <person name="Toyoda A."/>
            <person name="Suzuki Y."/>
            <person name="Kagoshima H."/>
            <person name="Schijlen E."/>
            <person name="Tajeshwar N."/>
            <person name="Catarino B."/>
            <person name="Hetherington A.J."/>
            <person name="Saltykova A."/>
            <person name="Bonnot C."/>
            <person name="Breuninger H."/>
            <person name="Symeonidi A."/>
            <person name="Radhakrishnan G.V."/>
            <person name="Van Nieuwerburgh F."/>
            <person name="Deforce D."/>
            <person name="Chang C."/>
            <person name="Karol K.G."/>
            <person name="Hedrich R."/>
            <person name="Ulvskov P."/>
            <person name="Glockner G."/>
            <person name="Delwiche C.F."/>
            <person name="Petrasek J."/>
            <person name="Van de Peer Y."/>
            <person name="Friml J."/>
            <person name="Beilby M."/>
            <person name="Dolan L."/>
            <person name="Kohara Y."/>
            <person name="Sugano S."/>
            <person name="Fujiyama A."/>
            <person name="Delaux P.-M."/>
            <person name="Quint M."/>
            <person name="TheiBen G."/>
            <person name="Hagemann M."/>
            <person name="Harholt J."/>
            <person name="Dunand C."/>
            <person name="Zachgo S."/>
            <person name="Langdale J."/>
            <person name="Maumus F."/>
            <person name="Straeten D.V.D."/>
            <person name="Gould S.B."/>
            <person name="Rensing S.A."/>
        </authorList>
    </citation>
    <scope>NUCLEOTIDE SEQUENCE [LARGE SCALE GENOMIC DNA]</scope>
    <source>
        <strain evidence="2 3">S276</strain>
    </source>
</reference>
<feature type="compositionally biased region" description="Polar residues" evidence="1">
    <location>
        <begin position="439"/>
        <end position="459"/>
    </location>
</feature>
<evidence type="ECO:0000313" key="2">
    <source>
        <dbReference type="EMBL" id="GBG60944.1"/>
    </source>
</evidence>
<feature type="compositionally biased region" description="Basic and acidic residues" evidence="1">
    <location>
        <begin position="359"/>
        <end position="368"/>
    </location>
</feature>
<feature type="compositionally biased region" description="Polar residues" evidence="1">
    <location>
        <begin position="486"/>
        <end position="496"/>
    </location>
</feature>
<keyword evidence="3" id="KW-1185">Reference proteome</keyword>
<organism evidence="2 3">
    <name type="scientific">Chara braunii</name>
    <name type="common">Braun's stonewort</name>
    <dbReference type="NCBI Taxonomy" id="69332"/>
    <lineage>
        <taxon>Eukaryota</taxon>
        <taxon>Viridiplantae</taxon>
        <taxon>Streptophyta</taxon>
        <taxon>Charophyceae</taxon>
        <taxon>Charales</taxon>
        <taxon>Characeae</taxon>
        <taxon>Chara</taxon>
    </lineage>
</organism>
<feature type="compositionally biased region" description="Basic and acidic residues" evidence="1">
    <location>
        <begin position="474"/>
        <end position="485"/>
    </location>
</feature>
<dbReference type="Proteomes" id="UP000265515">
    <property type="component" value="Unassembled WGS sequence"/>
</dbReference>
<feature type="region of interest" description="Disordered" evidence="1">
    <location>
        <begin position="316"/>
        <end position="555"/>
    </location>
</feature>
<protein>
    <recommendedName>
        <fullName evidence="4">DUF4283 domain-containing protein</fullName>
    </recommendedName>
</protein>
<feature type="compositionally biased region" description="Polar residues" evidence="1">
    <location>
        <begin position="338"/>
        <end position="358"/>
    </location>
</feature>
<feature type="compositionally biased region" description="Basic and acidic residues" evidence="1">
    <location>
        <begin position="521"/>
        <end position="534"/>
    </location>
</feature>
<dbReference type="EMBL" id="BFEA01000015">
    <property type="protein sequence ID" value="GBG60944.1"/>
    <property type="molecule type" value="Genomic_DNA"/>
</dbReference>
<feature type="compositionally biased region" description="Pro residues" evidence="1">
    <location>
        <begin position="323"/>
        <end position="333"/>
    </location>
</feature>
<proteinExistence type="predicted"/>
<accession>A0A388JT06</accession>
<evidence type="ECO:0008006" key="4">
    <source>
        <dbReference type="Google" id="ProtNLM"/>
    </source>
</evidence>
<comment type="caution">
    <text evidence="2">The sequence shown here is derived from an EMBL/GenBank/DDBJ whole genome shotgun (WGS) entry which is preliminary data.</text>
</comment>